<dbReference type="EMBL" id="ABVQ01000037">
    <property type="protein sequence ID" value="EEC55912.1"/>
    <property type="molecule type" value="Genomic_DNA"/>
</dbReference>
<evidence type="ECO:0000313" key="3">
    <source>
        <dbReference type="Proteomes" id="UP000003136"/>
    </source>
</evidence>
<feature type="transmembrane region" description="Helical" evidence="1">
    <location>
        <begin position="112"/>
        <end position="132"/>
    </location>
</feature>
<feature type="transmembrane region" description="Helical" evidence="1">
    <location>
        <begin position="284"/>
        <end position="302"/>
    </location>
</feature>
<evidence type="ECO:0000256" key="1">
    <source>
        <dbReference type="SAM" id="Phobius"/>
    </source>
</evidence>
<reference evidence="2 3" key="1">
    <citation type="submission" date="2008-11" db="EMBL/GenBank/DDBJ databases">
        <title>Draft genome sequence of Bacteroides pectinophilus (ATCC 43243).</title>
        <authorList>
            <person name="Sudarsanam P."/>
            <person name="Ley R."/>
            <person name="Guruge J."/>
            <person name="Turnbaugh P.J."/>
            <person name="Mahowald M."/>
            <person name="Liep D."/>
            <person name="Gordon J."/>
        </authorList>
    </citation>
    <scope>NUCLEOTIDE SEQUENCE [LARGE SCALE GENOMIC DNA]</scope>
    <source>
        <strain evidence="2 3">ATCC 43243</strain>
    </source>
</reference>
<dbReference type="AlphaFoldDB" id="B7AUM1"/>
<gene>
    <name evidence="2" type="ORF">BACPEC_02419</name>
</gene>
<organism evidence="2 3">
    <name type="scientific">[Bacteroides] pectinophilus ATCC 43243</name>
    <dbReference type="NCBI Taxonomy" id="483218"/>
    <lineage>
        <taxon>Bacteria</taxon>
        <taxon>Bacillati</taxon>
        <taxon>Bacillota</taxon>
        <taxon>Clostridia</taxon>
        <taxon>Eubacteriales</taxon>
    </lineage>
</organism>
<feature type="transmembrane region" description="Helical" evidence="1">
    <location>
        <begin position="387"/>
        <end position="407"/>
    </location>
</feature>
<feature type="transmembrane region" description="Helical" evidence="1">
    <location>
        <begin position="322"/>
        <end position="340"/>
    </location>
</feature>
<accession>B7AUM1</accession>
<evidence type="ECO:0008006" key="4">
    <source>
        <dbReference type="Google" id="ProtNLM"/>
    </source>
</evidence>
<sequence>MKDRIKNMSDIARTRMMLVIAVTVMFVIVYWGYIFGGRYLLFKDAGMDTICQFYPMYIHVIDSIKEGTLSLWNFEWGLGCDTLTRQEWIMDPCAWVIIGTGVVFGVETVKNMLLVMQFVKIMACALICFEFLKYYGASVRARFIASCLFAFNGWIMLWGQHYYFGMACVYLILLLLLVEKLIAAYQEQRAMKRYYLAVGITVALIFIYSVYFGYMIAIFTSVYTILRMIYVDGVKTLWHRLWPVIVTVVLGMLCAACMIVPYADIVLNVSTRVEGSLWHRLSQYLSLTYGMNYYKVLAGRIISDNTFGILGIDQKYYEFPQLSFSVLGAIVLPQAVWYGIIKDRNNVERRKWILRIVMLILMVAAVTVPMVGAIFNIGCESLVEGIPAMRFTYVLMPLMAVIYALFIDRCVERNDINRWLASAGVLFVILINYYAFRHYRLQYKWINIAIIVLNIAVIGIHYTTGKVRIMLGLLIAGACFEGYVTNNVRYTYDRTTECINSTDFHGRDTTHILEYLKEHDDSFYRVEKTYHDFSATGDSLLQNYAPVSMYCSTMSGSLKTFYEKMYPTEEYRYIKHDLDGALYDDAFAITNTKYILSWTKLDWDYLEEIYEYDGTYVYRNLHAGSIASLYYDGKEADRTSHFVRKTDACVEGSVDAKEDGTLMLAIPYRKGWNVYVDGVRQQIREYDYAFIATDIEAGQHTVVAKYENRLYVIGALLSLAGVVMFAGWVVKLC</sequence>
<keyword evidence="1" id="KW-0472">Membrane</keyword>
<dbReference type="eggNOG" id="COG4485">
    <property type="taxonomic scope" value="Bacteria"/>
</dbReference>
<feature type="transmembrane region" description="Helical" evidence="1">
    <location>
        <begin position="194"/>
        <end position="221"/>
    </location>
</feature>
<dbReference type="InterPro" id="IPR018580">
    <property type="entry name" value="Uncharacterised_YfhO"/>
</dbReference>
<evidence type="ECO:0000313" key="2">
    <source>
        <dbReference type="EMBL" id="EEC55912.1"/>
    </source>
</evidence>
<dbReference type="Pfam" id="PF09586">
    <property type="entry name" value="YfhO"/>
    <property type="match status" value="2"/>
</dbReference>
<feature type="transmembrane region" description="Helical" evidence="1">
    <location>
        <begin position="139"/>
        <end position="157"/>
    </location>
</feature>
<comment type="caution">
    <text evidence="2">The sequence shown here is derived from an EMBL/GenBank/DDBJ whole genome shotgun (WGS) entry which is preliminary data.</text>
</comment>
<feature type="transmembrane region" description="Helical" evidence="1">
    <location>
        <begin position="442"/>
        <end position="462"/>
    </location>
</feature>
<dbReference type="PANTHER" id="PTHR38454:SF1">
    <property type="entry name" value="INTEGRAL MEMBRANE PROTEIN"/>
    <property type="match status" value="1"/>
</dbReference>
<dbReference type="STRING" id="483218.BACPEC_02419"/>
<reference evidence="2 3" key="2">
    <citation type="submission" date="2008-11" db="EMBL/GenBank/DDBJ databases">
        <authorList>
            <person name="Fulton L."/>
            <person name="Clifton S."/>
            <person name="Fulton B."/>
            <person name="Xu J."/>
            <person name="Minx P."/>
            <person name="Pepin K.H."/>
            <person name="Johnson M."/>
            <person name="Bhonagiri V."/>
            <person name="Nash W.E."/>
            <person name="Mardis E.R."/>
            <person name="Wilson R.K."/>
        </authorList>
    </citation>
    <scope>NUCLEOTIDE SEQUENCE [LARGE SCALE GENOMIC DNA]</scope>
    <source>
        <strain evidence="2 3">ATCC 43243</strain>
    </source>
</reference>
<keyword evidence="1" id="KW-0812">Transmembrane</keyword>
<feature type="transmembrane region" description="Helical" evidence="1">
    <location>
        <begin position="419"/>
        <end position="436"/>
    </location>
</feature>
<feature type="transmembrane region" description="Helical" evidence="1">
    <location>
        <begin position="710"/>
        <end position="730"/>
    </location>
</feature>
<dbReference type="PANTHER" id="PTHR38454">
    <property type="entry name" value="INTEGRAL MEMBRANE PROTEIN-RELATED"/>
    <property type="match status" value="1"/>
</dbReference>
<keyword evidence="3" id="KW-1185">Reference proteome</keyword>
<feature type="transmembrane region" description="Helical" evidence="1">
    <location>
        <begin position="12"/>
        <end position="33"/>
    </location>
</feature>
<name>B7AUM1_9FIRM</name>
<proteinExistence type="predicted"/>
<feature type="transmembrane region" description="Helical" evidence="1">
    <location>
        <begin position="352"/>
        <end position="375"/>
    </location>
</feature>
<feature type="transmembrane region" description="Helical" evidence="1">
    <location>
        <begin position="163"/>
        <end position="182"/>
    </location>
</feature>
<keyword evidence="1" id="KW-1133">Transmembrane helix</keyword>
<dbReference type="HOGENOM" id="CLU_357415_0_0_9"/>
<protein>
    <recommendedName>
        <fullName evidence="4">Bacterial membrane protein YfhO</fullName>
    </recommendedName>
</protein>
<feature type="transmembrane region" description="Helical" evidence="1">
    <location>
        <begin position="241"/>
        <end position="263"/>
    </location>
</feature>
<dbReference type="Proteomes" id="UP000003136">
    <property type="component" value="Unassembled WGS sequence"/>
</dbReference>